<dbReference type="PANTHER" id="PTHR43792:SF1">
    <property type="entry name" value="N-ACETYLTRANSFERASE DOMAIN-CONTAINING PROTEIN"/>
    <property type="match status" value="1"/>
</dbReference>
<dbReference type="InterPro" id="IPR000182">
    <property type="entry name" value="GNAT_dom"/>
</dbReference>
<dbReference type="InterPro" id="IPR051531">
    <property type="entry name" value="N-acetyltransferase"/>
</dbReference>
<proteinExistence type="predicted"/>
<dbReference type="Gene3D" id="3.40.630.30">
    <property type="match status" value="1"/>
</dbReference>
<gene>
    <name evidence="2" type="ORF">QE109_15635</name>
</gene>
<comment type="caution">
    <text evidence="2">The sequence shown here is derived from an EMBL/GenBank/DDBJ whole genome shotgun (WGS) entry which is preliminary data.</text>
</comment>
<dbReference type="InterPro" id="IPR016181">
    <property type="entry name" value="Acyl_CoA_acyltransferase"/>
</dbReference>
<dbReference type="EMBL" id="JARYZI010000013">
    <property type="protein sequence ID" value="MDH8679591.1"/>
    <property type="molecule type" value="Genomic_DNA"/>
</dbReference>
<dbReference type="PANTHER" id="PTHR43792">
    <property type="entry name" value="GNAT FAMILY, PUTATIVE (AFU_ORTHOLOGUE AFUA_3G00765)-RELATED-RELATED"/>
    <property type="match status" value="1"/>
</dbReference>
<evidence type="ECO:0000259" key="1">
    <source>
        <dbReference type="PROSITE" id="PS51186"/>
    </source>
</evidence>
<dbReference type="PROSITE" id="PS51186">
    <property type="entry name" value="GNAT"/>
    <property type="match status" value="1"/>
</dbReference>
<dbReference type="GO" id="GO:0016740">
    <property type="term" value="F:transferase activity"/>
    <property type="evidence" value="ECO:0007669"/>
    <property type="project" value="UniProtKB-KW"/>
</dbReference>
<dbReference type="Pfam" id="PF13302">
    <property type="entry name" value="Acetyltransf_3"/>
    <property type="match status" value="1"/>
</dbReference>
<dbReference type="RefSeq" id="WP_281095487.1">
    <property type="nucleotide sequence ID" value="NZ_JARYZI010000013.1"/>
</dbReference>
<evidence type="ECO:0000313" key="2">
    <source>
        <dbReference type="EMBL" id="MDH8679591.1"/>
    </source>
</evidence>
<dbReference type="EC" id="2.-.-.-" evidence="2"/>
<protein>
    <submittedName>
        <fullName evidence="2">GNAT family protein</fullName>
        <ecNumber evidence="2">2.-.-.-</ecNumber>
    </submittedName>
</protein>
<keyword evidence="2" id="KW-0808">Transferase</keyword>
<feature type="domain" description="N-acetyltransferase" evidence="1">
    <location>
        <begin position="19"/>
        <end position="178"/>
    </location>
</feature>
<accession>A0ABT6NGP7</accession>
<dbReference type="Proteomes" id="UP001158045">
    <property type="component" value="Unassembled WGS sequence"/>
</dbReference>
<evidence type="ECO:0000313" key="3">
    <source>
        <dbReference type="Proteomes" id="UP001158045"/>
    </source>
</evidence>
<reference evidence="2 3" key="1">
    <citation type="submission" date="2023-04" db="EMBL/GenBank/DDBJ databases">
        <title>Fusibacter bizertensis strain WBS, isolated from littoral bottom sediments of the Arctic seas - biochemical and genomic analysis.</title>
        <authorList>
            <person name="Brioukhanov A.L."/>
        </authorList>
    </citation>
    <scope>NUCLEOTIDE SEQUENCE [LARGE SCALE GENOMIC DNA]</scope>
    <source>
        <strain evidence="2 3">WBS</strain>
    </source>
</reference>
<keyword evidence="3" id="KW-1185">Reference proteome</keyword>
<sequence length="191" mass="22654">MYKNPQNTEKDILLESERLILRRFTERDWMDLYEYLSLENVVKYEPYDVQTENECKLIAQNRATNNDFWAVCLKESGKVIGNIYFSRQEPLDFLTWEVGYVFNPNYGKQGYATEATQLIINYGFQTLGAHRIMARCNPQNIPSWKLMERVNMTREGHFRKPAFFTSDDCGNPIWHDAYQYAIIEDDFSNQK</sequence>
<dbReference type="SUPFAM" id="SSF55729">
    <property type="entry name" value="Acyl-CoA N-acyltransferases (Nat)"/>
    <property type="match status" value="1"/>
</dbReference>
<name>A0ABT6NGP7_9FIRM</name>
<organism evidence="2 3">
    <name type="scientific">Fusibacter bizertensis</name>
    <dbReference type="NCBI Taxonomy" id="1488331"/>
    <lineage>
        <taxon>Bacteria</taxon>
        <taxon>Bacillati</taxon>
        <taxon>Bacillota</taxon>
        <taxon>Clostridia</taxon>
        <taxon>Eubacteriales</taxon>
        <taxon>Eubacteriales Family XII. Incertae Sedis</taxon>
        <taxon>Fusibacter</taxon>
    </lineage>
</organism>